<dbReference type="AlphaFoldDB" id="A0A133UH48"/>
<reference evidence="1 2" key="1">
    <citation type="journal article" date="2016" name="Sci. Rep.">
        <title>Metabolic traits of an uncultured archaeal lineage -MSBL1- from brine pools of the Red Sea.</title>
        <authorList>
            <person name="Mwirichia R."/>
            <person name="Alam I."/>
            <person name="Rashid M."/>
            <person name="Vinu M."/>
            <person name="Ba-Alawi W."/>
            <person name="Anthony Kamau A."/>
            <person name="Kamanda Ngugi D."/>
            <person name="Goker M."/>
            <person name="Klenk H.P."/>
            <person name="Bajic V."/>
            <person name="Stingl U."/>
        </authorList>
    </citation>
    <scope>NUCLEOTIDE SEQUENCE [LARGE SCALE GENOMIC DNA]</scope>
    <source>
        <strain evidence="1">SCGC-AAA259E22</strain>
    </source>
</reference>
<dbReference type="Proteomes" id="UP000070657">
    <property type="component" value="Unassembled WGS sequence"/>
</dbReference>
<evidence type="ECO:0000313" key="2">
    <source>
        <dbReference type="Proteomes" id="UP000070657"/>
    </source>
</evidence>
<protein>
    <submittedName>
        <fullName evidence="1">Uncharacterized protein</fullName>
    </submittedName>
</protein>
<organism evidence="1 2">
    <name type="scientific">candidate division MSBL1 archaeon SCGC-AAA259E22</name>
    <dbReference type="NCBI Taxonomy" id="1698265"/>
    <lineage>
        <taxon>Archaea</taxon>
        <taxon>Methanobacteriati</taxon>
        <taxon>Methanobacteriota</taxon>
        <taxon>candidate division MSBL1</taxon>
    </lineage>
</organism>
<dbReference type="EMBL" id="LHXP01000016">
    <property type="protein sequence ID" value="KXA93517.1"/>
    <property type="molecule type" value="Genomic_DNA"/>
</dbReference>
<comment type="caution">
    <text evidence="1">The sequence shown here is derived from an EMBL/GenBank/DDBJ whole genome shotgun (WGS) entry which is preliminary data.</text>
</comment>
<evidence type="ECO:0000313" key="1">
    <source>
        <dbReference type="EMBL" id="KXA93517.1"/>
    </source>
</evidence>
<gene>
    <name evidence="1" type="ORF">AKJ66_01820</name>
</gene>
<proteinExistence type="predicted"/>
<keyword evidence="2" id="KW-1185">Reference proteome</keyword>
<sequence length="99" mass="11882">MKGLYIPGEWRLVKKERRCLIVQTRKITCRLFPEEEDVEEEEPWWDKGSEEKYEVEIPKRDFERLTREAEKGNTTVKEVVESRFFSVADLPEEWSTSSI</sequence>
<accession>A0A133UH48</accession>
<name>A0A133UH48_9EURY</name>